<dbReference type="Proteomes" id="UP000323844">
    <property type="component" value="Chromosome"/>
</dbReference>
<protein>
    <recommendedName>
        <fullName evidence="3">biotin--[biotin carboxyl-carrier protein] ligase</fullName>
        <ecNumber evidence="3">6.3.4.15</ecNumber>
    </recommendedName>
</protein>
<organism evidence="6 7">
    <name type="scientific">Candidatus Sneabacter namystus</name>
    <dbReference type="NCBI Taxonomy" id="2601646"/>
    <lineage>
        <taxon>Bacteria</taxon>
        <taxon>Pseudomonadati</taxon>
        <taxon>Pseudomonadota</taxon>
        <taxon>Alphaproteobacteria</taxon>
        <taxon>Rickettsiales</taxon>
        <taxon>Rickettsiaceae</taxon>
        <taxon>Rickettsieae</taxon>
        <taxon>Candidatus Sneabacter</taxon>
    </lineage>
</organism>
<gene>
    <name evidence="6" type="ORF">FZC37_01560</name>
</gene>
<keyword evidence="7" id="KW-1185">Reference proteome</keyword>
<dbReference type="AlphaFoldDB" id="A0A5C0UHK8"/>
<proteinExistence type="predicted"/>
<dbReference type="InterPro" id="IPR045864">
    <property type="entry name" value="aa-tRNA-synth_II/BPL/LPL"/>
</dbReference>
<dbReference type="PANTHER" id="PTHR12835:SF5">
    <property type="entry name" value="BIOTIN--PROTEIN LIGASE"/>
    <property type="match status" value="1"/>
</dbReference>
<keyword evidence="2" id="KW-0092">Biotin</keyword>
<sequence>MKDDIAHMLPDGFSYNRRYTSAFIERYHYHTVNSTQTLLKQVVQSFHPGKVYLVTADSQSAGIGQRVNKWYSPTGNIYATFGFTYSSEQKDNFFCIPHTIALSILHTLDKFGIKGTFKWVNDVYVNRKKISGILVESIQSEKLPLYFILIGIGINVNVTLDVLDVVDQPVTSIAHEIGNVSLESVLQTLSVEVCNGMNILFQDGFSSIRNSLFPRLEKFNNQIIVFEECENRCVEGKIVGLDPKCGALILRLKDGSITKYISGRIIKTNV</sequence>
<dbReference type="InterPro" id="IPR004408">
    <property type="entry name" value="Biotin_CoA_COase_ligase"/>
</dbReference>
<dbReference type="PROSITE" id="PS51733">
    <property type="entry name" value="BPL_LPL_CATALYTIC"/>
    <property type="match status" value="1"/>
</dbReference>
<dbReference type="InterPro" id="IPR004143">
    <property type="entry name" value="BPL_LPL_catalytic"/>
</dbReference>
<evidence type="ECO:0000259" key="5">
    <source>
        <dbReference type="PROSITE" id="PS51733"/>
    </source>
</evidence>
<evidence type="ECO:0000256" key="3">
    <source>
        <dbReference type="ARBA" id="ARBA00024227"/>
    </source>
</evidence>
<comment type="catalytic activity">
    <reaction evidence="4">
        <text>biotin + L-lysyl-[protein] + ATP = N(6)-biotinyl-L-lysyl-[protein] + AMP + diphosphate + H(+)</text>
        <dbReference type="Rhea" id="RHEA:11756"/>
        <dbReference type="Rhea" id="RHEA-COMP:9752"/>
        <dbReference type="Rhea" id="RHEA-COMP:10505"/>
        <dbReference type="ChEBI" id="CHEBI:15378"/>
        <dbReference type="ChEBI" id="CHEBI:29969"/>
        <dbReference type="ChEBI" id="CHEBI:30616"/>
        <dbReference type="ChEBI" id="CHEBI:33019"/>
        <dbReference type="ChEBI" id="CHEBI:57586"/>
        <dbReference type="ChEBI" id="CHEBI:83144"/>
        <dbReference type="ChEBI" id="CHEBI:456215"/>
        <dbReference type="EC" id="6.3.4.15"/>
    </reaction>
</comment>
<dbReference type="PANTHER" id="PTHR12835">
    <property type="entry name" value="BIOTIN PROTEIN LIGASE"/>
    <property type="match status" value="1"/>
</dbReference>
<dbReference type="InterPro" id="IPR003142">
    <property type="entry name" value="BPL_C"/>
</dbReference>
<dbReference type="Gene3D" id="3.30.930.10">
    <property type="entry name" value="Bira Bifunctional Protein, Domain 2"/>
    <property type="match status" value="1"/>
</dbReference>
<dbReference type="RefSeq" id="WP_148951979.1">
    <property type="nucleotide sequence ID" value="NZ_CP043312.1"/>
</dbReference>
<evidence type="ECO:0000256" key="1">
    <source>
        <dbReference type="ARBA" id="ARBA00022598"/>
    </source>
</evidence>
<reference evidence="6 7" key="1">
    <citation type="submission" date="2019-08" db="EMBL/GenBank/DDBJ databases">
        <title>Highly reduced genomes of protist endosymbionts show evolutionary convergence.</title>
        <authorList>
            <person name="George E."/>
            <person name="Husnik F."/>
            <person name="Tashyreva D."/>
            <person name="Prokopchuk G."/>
            <person name="Horak A."/>
            <person name="Kwong W.K."/>
            <person name="Lukes J."/>
            <person name="Keeling P.J."/>
        </authorList>
    </citation>
    <scope>NUCLEOTIDE SEQUENCE [LARGE SCALE GENOMIC DNA]</scope>
    <source>
        <strain evidence="6">1621</strain>
    </source>
</reference>
<keyword evidence="1 6" id="KW-0436">Ligase</keyword>
<feature type="domain" description="BPL/LPL catalytic" evidence="5">
    <location>
        <begin position="15"/>
        <end position="201"/>
    </location>
</feature>
<dbReference type="CDD" id="cd16442">
    <property type="entry name" value="BPL"/>
    <property type="match status" value="1"/>
</dbReference>
<dbReference type="OrthoDB" id="9807064at2"/>
<dbReference type="EMBL" id="CP043312">
    <property type="protein sequence ID" value="QEK39618.1"/>
    <property type="molecule type" value="Genomic_DNA"/>
</dbReference>
<evidence type="ECO:0000313" key="6">
    <source>
        <dbReference type="EMBL" id="QEK39618.1"/>
    </source>
</evidence>
<dbReference type="EC" id="6.3.4.15" evidence="3"/>
<dbReference type="GO" id="GO:0005737">
    <property type="term" value="C:cytoplasm"/>
    <property type="evidence" value="ECO:0007669"/>
    <property type="project" value="TreeGrafter"/>
</dbReference>
<evidence type="ECO:0000256" key="4">
    <source>
        <dbReference type="ARBA" id="ARBA00047846"/>
    </source>
</evidence>
<evidence type="ECO:0000256" key="2">
    <source>
        <dbReference type="ARBA" id="ARBA00023267"/>
    </source>
</evidence>
<dbReference type="SUPFAM" id="SSF55681">
    <property type="entry name" value="Class II aaRS and biotin synthetases"/>
    <property type="match status" value="1"/>
</dbReference>
<dbReference type="Pfam" id="PF02237">
    <property type="entry name" value="BPL_C"/>
    <property type="match status" value="1"/>
</dbReference>
<name>A0A5C0UHK8_9RICK</name>
<evidence type="ECO:0000313" key="7">
    <source>
        <dbReference type="Proteomes" id="UP000323844"/>
    </source>
</evidence>
<accession>A0A5C0UHK8</accession>
<dbReference type="Pfam" id="PF03099">
    <property type="entry name" value="BPL_LplA_LipB"/>
    <property type="match status" value="1"/>
</dbReference>
<dbReference type="KEGG" id="snay:FZC37_01560"/>
<dbReference type="NCBIfam" id="TIGR00121">
    <property type="entry name" value="birA_ligase"/>
    <property type="match status" value="1"/>
</dbReference>
<dbReference type="GO" id="GO:0004077">
    <property type="term" value="F:biotin--[biotin carboxyl-carrier protein] ligase activity"/>
    <property type="evidence" value="ECO:0007669"/>
    <property type="project" value="UniProtKB-EC"/>
</dbReference>